<name>A0ABQ5VX74_9RHOB</name>
<protein>
    <submittedName>
        <fullName evidence="4">Aldehyde dehydrogenase</fullName>
    </submittedName>
</protein>
<keyword evidence="2" id="KW-0560">Oxidoreductase</keyword>
<evidence type="ECO:0000313" key="5">
    <source>
        <dbReference type="Proteomes" id="UP001156694"/>
    </source>
</evidence>
<evidence type="ECO:0000256" key="1">
    <source>
        <dbReference type="ARBA" id="ARBA00009986"/>
    </source>
</evidence>
<dbReference type="Proteomes" id="UP001156694">
    <property type="component" value="Unassembled WGS sequence"/>
</dbReference>
<dbReference type="SUPFAM" id="SSF53720">
    <property type="entry name" value="ALDH-like"/>
    <property type="match status" value="1"/>
</dbReference>
<dbReference type="RefSeq" id="WP_284378599.1">
    <property type="nucleotide sequence ID" value="NZ_BSNN01000004.1"/>
</dbReference>
<dbReference type="InterPro" id="IPR016163">
    <property type="entry name" value="Ald_DH_C"/>
</dbReference>
<dbReference type="CDD" id="cd07138">
    <property type="entry name" value="ALDH_CddD_SSP0762"/>
    <property type="match status" value="1"/>
</dbReference>
<dbReference type="InterPro" id="IPR016162">
    <property type="entry name" value="Ald_DH_N"/>
</dbReference>
<dbReference type="EMBL" id="BSNN01000004">
    <property type="protein sequence ID" value="GLQ35749.1"/>
    <property type="molecule type" value="Genomic_DNA"/>
</dbReference>
<evidence type="ECO:0000313" key="4">
    <source>
        <dbReference type="EMBL" id="GLQ35749.1"/>
    </source>
</evidence>
<gene>
    <name evidence="4" type="ORF">GCM10007939_20320</name>
</gene>
<reference evidence="5" key="1">
    <citation type="journal article" date="2019" name="Int. J. Syst. Evol. Microbiol.">
        <title>The Global Catalogue of Microorganisms (GCM) 10K type strain sequencing project: providing services to taxonomists for standard genome sequencing and annotation.</title>
        <authorList>
            <consortium name="The Broad Institute Genomics Platform"/>
            <consortium name="The Broad Institute Genome Sequencing Center for Infectious Disease"/>
            <person name="Wu L."/>
            <person name="Ma J."/>
        </authorList>
    </citation>
    <scope>NUCLEOTIDE SEQUENCE [LARGE SCALE GENOMIC DNA]</scope>
    <source>
        <strain evidence="5">NBRC 110140</strain>
    </source>
</reference>
<keyword evidence="5" id="KW-1185">Reference proteome</keyword>
<dbReference type="Pfam" id="PF00171">
    <property type="entry name" value="Aldedh"/>
    <property type="match status" value="1"/>
</dbReference>
<feature type="domain" description="Aldehyde dehydrogenase" evidence="3">
    <location>
        <begin position="13"/>
        <end position="472"/>
    </location>
</feature>
<proteinExistence type="inferred from homology"/>
<dbReference type="Gene3D" id="3.40.605.10">
    <property type="entry name" value="Aldehyde Dehydrogenase, Chain A, domain 1"/>
    <property type="match status" value="1"/>
</dbReference>
<dbReference type="InterPro" id="IPR015590">
    <property type="entry name" value="Aldehyde_DH_dom"/>
</dbReference>
<organism evidence="4 5">
    <name type="scientific">Amylibacter marinus</name>
    <dbReference type="NCBI Taxonomy" id="1475483"/>
    <lineage>
        <taxon>Bacteria</taxon>
        <taxon>Pseudomonadati</taxon>
        <taxon>Pseudomonadota</taxon>
        <taxon>Alphaproteobacteria</taxon>
        <taxon>Rhodobacterales</taxon>
        <taxon>Paracoccaceae</taxon>
        <taxon>Amylibacter</taxon>
    </lineage>
</organism>
<sequence>MLDYRKFYINGAWVNPANPNDLQVINPATEQPCAVISLGDQADTDAAVSAARRAFATWQHSTKAERLDLLNAIRTEYLKRAEDMAQATTMEMGAPISMSRNQQVTSGTYHIDGFIDALTDFEFEEPVKNGAGEMILKEPIGVSALITPWNWPMNQVFLKVIPAIATGGTCVLKPSEISPLSAQIFSEVMHAAGVPAGVYNMVNGDGVGVGSQLSAHKDVDMISFTGSTRAGKLISKSAADTIKRVTLELGGKGANVVFADADERAVKRGVLHMMNNTGQSCNAPSRMLVEQPYYDEAVEIAAKTAQNHSVGDPATEGRHMGTLASEAQFNKVQDLIQTGLDEGARLVAGGLGRPDGLNCGYYARPTIFADVTPDMTLYREEVFGPVLVMSPFDTEEQAYEMANDTDYGLTNYVQTGDSARANRAARAMRSGMIRINGEGGTGYSPFGGYKQSGNGREGGKWGLEDFIEVKHITGWSS</sequence>
<dbReference type="Gene3D" id="3.40.309.10">
    <property type="entry name" value="Aldehyde Dehydrogenase, Chain A, domain 2"/>
    <property type="match status" value="1"/>
</dbReference>
<accession>A0ABQ5VX74</accession>
<dbReference type="InterPro" id="IPR016161">
    <property type="entry name" value="Ald_DH/histidinol_DH"/>
</dbReference>
<comment type="caution">
    <text evidence="4">The sequence shown here is derived from an EMBL/GenBank/DDBJ whole genome shotgun (WGS) entry which is preliminary data.</text>
</comment>
<dbReference type="PANTHER" id="PTHR42804:SF1">
    <property type="entry name" value="ALDEHYDE DEHYDROGENASE-RELATED"/>
    <property type="match status" value="1"/>
</dbReference>
<evidence type="ECO:0000256" key="2">
    <source>
        <dbReference type="ARBA" id="ARBA00023002"/>
    </source>
</evidence>
<evidence type="ECO:0000259" key="3">
    <source>
        <dbReference type="Pfam" id="PF00171"/>
    </source>
</evidence>
<dbReference type="PANTHER" id="PTHR42804">
    <property type="entry name" value="ALDEHYDE DEHYDROGENASE"/>
    <property type="match status" value="1"/>
</dbReference>
<comment type="similarity">
    <text evidence="1">Belongs to the aldehyde dehydrogenase family.</text>
</comment>